<dbReference type="InterPro" id="IPR029069">
    <property type="entry name" value="HotDog_dom_sf"/>
</dbReference>
<keyword evidence="3" id="KW-1185">Reference proteome</keyword>
<accession>A0A6N8J186</accession>
<dbReference type="Gene3D" id="3.10.129.10">
    <property type="entry name" value="Hotdog Thioesterase"/>
    <property type="match status" value="1"/>
</dbReference>
<name>A0A6N8J186_9BURK</name>
<gene>
    <name evidence="2" type="ORF">GON04_24330</name>
</gene>
<dbReference type="InterPro" id="IPR002539">
    <property type="entry name" value="MaoC-like_dom"/>
</dbReference>
<dbReference type="Proteomes" id="UP000469385">
    <property type="component" value="Unassembled WGS sequence"/>
</dbReference>
<protein>
    <submittedName>
        <fullName evidence="2">Acyl dehydratase</fullName>
    </submittedName>
</protein>
<evidence type="ECO:0000313" key="3">
    <source>
        <dbReference type="Proteomes" id="UP000469385"/>
    </source>
</evidence>
<feature type="domain" description="MaoC-like" evidence="1">
    <location>
        <begin position="22"/>
        <end position="134"/>
    </location>
</feature>
<dbReference type="RefSeq" id="WP_157400543.1">
    <property type="nucleotide sequence ID" value="NZ_WSEL01000009.1"/>
</dbReference>
<proteinExistence type="predicted"/>
<evidence type="ECO:0000313" key="2">
    <source>
        <dbReference type="EMBL" id="MVQ32605.1"/>
    </source>
</evidence>
<organism evidence="2 3">
    <name type="scientific">Ramlibacter pinisoli</name>
    <dbReference type="NCBI Taxonomy" id="2682844"/>
    <lineage>
        <taxon>Bacteria</taxon>
        <taxon>Pseudomonadati</taxon>
        <taxon>Pseudomonadota</taxon>
        <taxon>Betaproteobacteria</taxon>
        <taxon>Burkholderiales</taxon>
        <taxon>Comamonadaceae</taxon>
        <taxon>Ramlibacter</taxon>
    </lineage>
</organism>
<sequence>MSERLLRQIDDYVVAFEDLDVGDTFTTSGRTVTEADVVNFAGLSADYNALHVDAAFAAGTPHQGRIAHGLLVLAISSGLCTRLPVMKFLEPSILGLADLHCRFRRPCKIGDTLKVRMTVTDKQPGRKPDRGTITFSRVAVNQHDEDVMESVWQLVVRTRTGAAA</sequence>
<dbReference type="PANTHER" id="PTHR43664">
    <property type="entry name" value="MONOAMINE OXIDASE-RELATED"/>
    <property type="match status" value="1"/>
</dbReference>
<dbReference type="InterPro" id="IPR052342">
    <property type="entry name" value="MCH/BMMD"/>
</dbReference>
<dbReference type="AlphaFoldDB" id="A0A6N8J186"/>
<evidence type="ECO:0000259" key="1">
    <source>
        <dbReference type="Pfam" id="PF01575"/>
    </source>
</evidence>
<dbReference type="EMBL" id="WSEL01000009">
    <property type="protein sequence ID" value="MVQ32605.1"/>
    <property type="molecule type" value="Genomic_DNA"/>
</dbReference>
<reference evidence="2 3" key="1">
    <citation type="submission" date="2019-12" db="EMBL/GenBank/DDBJ databases">
        <authorList>
            <person name="Huq M.A."/>
        </authorList>
    </citation>
    <scope>NUCLEOTIDE SEQUENCE [LARGE SCALE GENOMIC DNA]</scope>
    <source>
        <strain evidence="2 3">MAH-25</strain>
    </source>
</reference>
<dbReference type="SUPFAM" id="SSF54637">
    <property type="entry name" value="Thioesterase/thiol ester dehydrase-isomerase"/>
    <property type="match status" value="1"/>
</dbReference>
<comment type="caution">
    <text evidence="2">The sequence shown here is derived from an EMBL/GenBank/DDBJ whole genome shotgun (WGS) entry which is preliminary data.</text>
</comment>
<dbReference type="PANTHER" id="PTHR43664:SF1">
    <property type="entry name" value="BETA-METHYLMALYL-COA DEHYDRATASE"/>
    <property type="match status" value="1"/>
</dbReference>
<dbReference type="Pfam" id="PF01575">
    <property type="entry name" value="MaoC_dehydratas"/>
    <property type="match status" value="1"/>
</dbReference>